<feature type="binding site" evidence="7">
    <location>
        <position position="681"/>
    </location>
    <ligand>
        <name>Zn(2+)</name>
        <dbReference type="ChEBI" id="CHEBI:29105"/>
        <label>1</label>
    </ligand>
</feature>
<dbReference type="InterPro" id="IPR036971">
    <property type="entry name" value="PDEase_catalytic_dom_sf"/>
</dbReference>
<feature type="binding site" evidence="6">
    <location>
        <position position="570"/>
    </location>
    <ligand>
        <name>AMP</name>
        <dbReference type="ChEBI" id="CHEBI:456215"/>
    </ligand>
</feature>
<feature type="binding site" evidence="6">
    <location>
        <begin position="527"/>
        <end position="531"/>
    </location>
    <ligand>
        <name>AMP</name>
        <dbReference type="ChEBI" id="CHEBI:456215"/>
    </ligand>
</feature>
<dbReference type="PRINTS" id="PR00387">
    <property type="entry name" value="PDIESTERASE1"/>
</dbReference>
<evidence type="ECO:0000256" key="8">
    <source>
        <dbReference type="RuleBase" id="RU363067"/>
    </source>
</evidence>
<feature type="domain" description="PDEase" evidence="10">
    <location>
        <begin position="449"/>
        <end position="775"/>
    </location>
</feature>
<dbReference type="InterPro" id="IPR023174">
    <property type="entry name" value="PDEase_CS"/>
</dbReference>
<feature type="binding site" evidence="7">
    <location>
        <position position="569"/>
    </location>
    <ligand>
        <name>Zn(2+)</name>
        <dbReference type="ChEBI" id="CHEBI:29105"/>
        <label>1</label>
    </ligand>
</feature>
<dbReference type="GeneID" id="105362983"/>
<evidence type="ECO:0000256" key="3">
    <source>
        <dbReference type="ARBA" id="ARBA00022723"/>
    </source>
</evidence>
<dbReference type="FunFam" id="3.30.450.40:FF:000007">
    <property type="entry name" value="Phosphodiesterase"/>
    <property type="match status" value="1"/>
</dbReference>
<evidence type="ECO:0000256" key="6">
    <source>
        <dbReference type="PIRSR" id="PIRSR623088-2"/>
    </source>
</evidence>
<dbReference type="RefSeq" id="XP_011498847.1">
    <property type="nucleotide sequence ID" value="XM_011500545.1"/>
</dbReference>
<dbReference type="Pfam" id="PF00233">
    <property type="entry name" value="PDEase_I"/>
    <property type="match status" value="1"/>
</dbReference>
<comment type="cofactor">
    <cofactor evidence="8">
        <name>a divalent metal cation</name>
        <dbReference type="ChEBI" id="CHEBI:60240"/>
    </cofactor>
    <text evidence="8">Binds 2 divalent metal cations per subunit. Site 1 may preferentially bind zinc ions, while site 2 has a preference for magnesium and/or manganese ions.</text>
</comment>
<dbReference type="InterPro" id="IPR003607">
    <property type="entry name" value="HD/PDEase_dom"/>
</dbReference>
<evidence type="ECO:0000256" key="4">
    <source>
        <dbReference type="ARBA" id="ARBA00022801"/>
    </source>
</evidence>
<feature type="active site" description="Proton donor" evidence="5">
    <location>
        <position position="527"/>
    </location>
</feature>
<feature type="binding site" evidence="7">
    <location>
        <position position="570"/>
    </location>
    <ligand>
        <name>Zn(2+)</name>
        <dbReference type="ChEBI" id="CHEBI:29105"/>
        <label>2</label>
    </ligand>
</feature>
<feature type="binding site" evidence="6">
    <location>
        <position position="681"/>
    </location>
    <ligand>
        <name>AMP</name>
        <dbReference type="ChEBI" id="CHEBI:456215"/>
    </ligand>
</feature>
<dbReference type="SMART" id="SM00065">
    <property type="entry name" value="GAF"/>
    <property type="match status" value="1"/>
</dbReference>
<feature type="binding site" evidence="7">
    <location>
        <position position="570"/>
    </location>
    <ligand>
        <name>Zn(2+)</name>
        <dbReference type="ChEBI" id="CHEBI:29105"/>
        <label>1</label>
    </ligand>
</feature>
<dbReference type="PANTHER" id="PTHR11347">
    <property type="entry name" value="CYCLIC NUCLEOTIDE PHOSPHODIESTERASE"/>
    <property type="match status" value="1"/>
</dbReference>
<dbReference type="Gene3D" id="1.10.1300.10">
    <property type="entry name" value="3'5'-cyclic nucleotide phosphodiesterase, catalytic domain"/>
    <property type="match status" value="1"/>
</dbReference>
<keyword evidence="2" id="KW-0140">cGMP</keyword>
<evidence type="ECO:0000256" key="2">
    <source>
        <dbReference type="ARBA" id="ARBA00022535"/>
    </source>
</evidence>
<evidence type="ECO:0000256" key="5">
    <source>
        <dbReference type="PIRSR" id="PIRSR623088-1"/>
    </source>
</evidence>
<evidence type="ECO:0000256" key="9">
    <source>
        <dbReference type="SAM" id="MobiDB-lite"/>
    </source>
</evidence>
<organism evidence="11 12">
    <name type="scientific">Ceratosolen solmsi marchali</name>
    <dbReference type="NCBI Taxonomy" id="326594"/>
    <lineage>
        <taxon>Eukaryota</taxon>
        <taxon>Metazoa</taxon>
        <taxon>Ecdysozoa</taxon>
        <taxon>Arthropoda</taxon>
        <taxon>Hexapoda</taxon>
        <taxon>Insecta</taxon>
        <taxon>Pterygota</taxon>
        <taxon>Neoptera</taxon>
        <taxon>Endopterygota</taxon>
        <taxon>Hymenoptera</taxon>
        <taxon>Apocrita</taxon>
        <taxon>Proctotrupomorpha</taxon>
        <taxon>Chalcidoidea</taxon>
        <taxon>Agaonidae</taxon>
        <taxon>Agaoninae</taxon>
        <taxon>Ceratosolen</taxon>
    </lineage>
</organism>
<proteinExistence type="inferred from homology"/>
<feature type="compositionally biased region" description="Basic and acidic residues" evidence="9">
    <location>
        <begin position="1"/>
        <end position="24"/>
    </location>
</feature>
<dbReference type="Proteomes" id="UP000695007">
    <property type="component" value="Unplaced"/>
</dbReference>
<sequence length="829" mass="93918">MKGEKKERRQEGMKSGRLVEEEKERRRRKKMQPGTGKECVCARAGGRSIAEASRPPIVASTTTATATAAAALPAAASPPCTMSARDEEHDSCAGEPENALPLLQELADLPCTSVQQKLNRYFQDATGAKISFLSPVRKETEEMVIHVVGEKILEQELRFPIRSDGLQRAMASGQSRRERVADLGPDLLATLGLVVSPLPDAYLCVPVQHPIKHQVALVVYLVGFADEAASAELVCTKIVQECFRYCLSLLLSTLRCQEETRLKLQCQDLLVVSKKLFTRLGDLTDLLREIMTEARKLTKAERCSLFLLEAEHQELVAKVFDGLPTEESTQEMRIPLGQGIAGHVAITGKLLNIRNAYDHPLFYRGIDEATGFKTRNILCFPIRDENGIIGVAQLCNKINGLYFDVFDEEVAMAFSIYCGISIMHSIVYKKIQDAQARSKLSNELMMYHMQVEEEDVQALLNCRDDHNIKDFDTFSFCPRTVPYRHMPCYVLKMFADLDFIRRWKIRKNVLARFILYVKKGYRDAPYHNWMHAFSVAHFAYLLMKNLNLVRDGYMSSLQALVFLVSCLCHDIDHRGTNNSFQTKCGTILASLYSSEGSVMERHHLAQSMCILNTEGCNIFENLSSEEYSEALDLLRNNILATDLASHFRSVDEQREVTKEGYDKNNPKNRKILHAMFMTCCDLNDQTKNWRVSKQTAEQIYDEFFSQGDLEKSMGTAPIEMMDRERASIPDLQVQFITNLVLPLFTNLATLFPSMQSIVHIIERNREIWRIATAVFQKYSEKGMTGMDILLNAHLEEEVLLNFDNSDEISVSRTSSSKINFDLESTTFGV</sequence>
<name>A0AAJ6YIS4_9HYME</name>
<gene>
    <name evidence="12" type="primary">LOC105362983</name>
</gene>
<dbReference type="KEGG" id="csol:105362983"/>
<reference evidence="12" key="1">
    <citation type="submission" date="2025-08" db="UniProtKB">
        <authorList>
            <consortium name="RefSeq"/>
        </authorList>
    </citation>
    <scope>IDENTIFICATION</scope>
</reference>
<feature type="binding site" evidence="7">
    <location>
        <position position="531"/>
    </location>
    <ligand>
        <name>Zn(2+)</name>
        <dbReference type="ChEBI" id="CHEBI:29105"/>
        <label>1</label>
    </ligand>
</feature>
<dbReference type="GO" id="GO:0007165">
    <property type="term" value="P:signal transduction"/>
    <property type="evidence" value="ECO:0007669"/>
    <property type="project" value="InterPro"/>
</dbReference>
<keyword evidence="11" id="KW-1185">Reference proteome</keyword>
<dbReference type="SMART" id="SM00471">
    <property type="entry name" value="HDc"/>
    <property type="match status" value="1"/>
</dbReference>
<dbReference type="InterPro" id="IPR003018">
    <property type="entry name" value="GAF"/>
</dbReference>
<evidence type="ECO:0000256" key="1">
    <source>
        <dbReference type="ARBA" id="ARBA00007648"/>
    </source>
</evidence>
<feature type="binding site" evidence="6">
    <location>
        <position position="732"/>
    </location>
    <ligand>
        <name>AMP</name>
        <dbReference type="ChEBI" id="CHEBI:456215"/>
    </ligand>
</feature>
<dbReference type="InterPro" id="IPR023088">
    <property type="entry name" value="PDEase"/>
</dbReference>
<comment type="similarity">
    <text evidence="1 8">Belongs to the cyclic nucleotide phosphodiesterase family.</text>
</comment>
<dbReference type="Gene3D" id="3.30.450.40">
    <property type="match status" value="2"/>
</dbReference>
<dbReference type="CDD" id="cd00077">
    <property type="entry name" value="HDc"/>
    <property type="match status" value="1"/>
</dbReference>
<evidence type="ECO:0000313" key="12">
    <source>
        <dbReference type="RefSeq" id="XP_011498847.1"/>
    </source>
</evidence>
<evidence type="ECO:0000313" key="11">
    <source>
        <dbReference type="Proteomes" id="UP000695007"/>
    </source>
</evidence>
<dbReference type="AlphaFoldDB" id="A0AAJ6YIS4"/>
<dbReference type="GO" id="GO:0004114">
    <property type="term" value="F:3',5'-cyclic-nucleotide phosphodiesterase activity"/>
    <property type="evidence" value="ECO:0007669"/>
    <property type="project" value="InterPro"/>
</dbReference>
<dbReference type="PROSITE" id="PS51845">
    <property type="entry name" value="PDEASE_I_2"/>
    <property type="match status" value="1"/>
</dbReference>
<protein>
    <recommendedName>
        <fullName evidence="8">Phosphodiesterase</fullName>
        <ecNumber evidence="8">3.1.4.-</ecNumber>
    </recommendedName>
</protein>
<dbReference type="SUPFAM" id="SSF55781">
    <property type="entry name" value="GAF domain-like"/>
    <property type="match status" value="2"/>
</dbReference>
<dbReference type="Pfam" id="PF01590">
    <property type="entry name" value="GAF"/>
    <property type="match status" value="1"/>
</dbReference>
<keyword evidence="4 8" id="KW-0378">Hydrolase</keyword>
<evidence type="ECO:0000259" key="10">
    <source>
        <dbReference type="PROSITE" id="PS51845"/>
    </source>
</evidence>
<accession>A0AAJ6YIS4</accession>
<dbReference type="EC" id="3.1.4.-" evidence="8"/>
<feature type="region of interest" description="Disordered" evidence="9">
    <location>
        <begin position="1"/>
        <end position="40"/>
    </location>
</feature>
<dbReference type="GO" id="GO:0046872">
    <property type="term" value="F:metal ion binding"/>
    <property type="evidence" value="ECO:0007669"/>
    <property type="project" value="UniProtKB-KW"/>
</dbReference>
<evidence type="ECO:0000256" key="7">
    <source>
        <dbReference type="PIRSR" id="PIRSR623088-3"/>
    </source>
</evidence>
<dbReference type="FunFam" id="1.10.1300.10:FF:000003">
    <property type="entry name" value="Phosphodiesterase"/>
    <property type="match status" value="1"/>
</dbReference>
<dbReference type="InterPro" id="IPR029016">
    <property type="entry name" value="GAF-like_dom_sf"/>
</dbReference>
<dbReference type="InterPro" id="IPR002073">
    <property type="entry name" value="PDEase_catalytic_dom"/>
</dbReference>
<dbReference type="PROSITE" id="PS00126">
    <property type="entry name" value="PDEASE_I_1"/>
    <property type="match status" value="1"/>
</dbReference>
<dbReference type="SUPFAM" id="SSF109604">
    <property type="entry name" value="HD-domain/PDEase-like"/>
    <property type="match status" value="1"/>
</dbReference>
<keyword evidence="3 7" id="KW-0479">Metal-binding</keyword>